<feature type="region of interest" description="Disordered" evidence="1">
    <location>
        <begin position="16"/>
        <end position="70"/>
    </location>
</feature>
<dbReference type="AlphaFoldDB" id="A0A1J3EXQ8"/>
<organism evidence="2">
    <name type="scientific">Noccaea caerulescens</name>
    <name type="common">Alpine penny-cress</name>
    <name type="synonym">Thlaspi caerulescens</name>
    <dbReference type="NCBI Taxonomy" id="107243"/>
    <lineage>
        <taxon>Eukaryota</taxon>
        <taxon>Viridiplantae</taxon>
        <taxon>Streptophyta</taxon>
        <taxon>Embryophyta</taxon>
        <taxon>Tracheophyta</taxon>
        <taxon>Spermatophyta</taxon>
        <taxon>Magnoliopsida</taxon>
        <taxon>eudicotyledons</taxon>
        <taxon>Gunneridae</taxon>
        <taxon>Pentapetalae</taxon>
        <taxon>rosids</taxon>
        <taxon>malvids</taxon>
        <taxon>Brassicales</taxon>
        <taxon>Brassicaceae</taxon>
        <taxon>Coluteocarpeae</taxon>
        <taxon>Noccaea</taxon>
    </lineage>
</organism>
<dbReference type="EMBL" id="GEVK01017896">
    <property type="protein sequence ID" value="JAU34936.1"/>
    <property type="molecule type" value="Transcribed_RNA"/>
</dbReference>
<feature type="compositionally biased region" description="Basic and acidic residues" evidence="1">
    <location>
        <begin position="57"/>
        <end position="70"/>
    </location>
</feature>
<evidence type="ECO:0000256" key="1">
    <source>
        <dbReference type="SAM" id="MobiDB-lite"/>
    </source>
</evidence>
<reference evidence="2" key="1">
    <citation type="submission" date="2016-07" db="EMBL/GenBank/DDBJ databases">
        <title>De novo transcriptome assembly of four accessions of the metal hyperaccumulator plant Noccaea caerulescens.</title>
        <authorList>
            <person name="Blande D."/>
            <person name="Halimaa P."/>
            <person name="Tervahauta A.I."/>
            <person name="Aarts M.G."/>
            <person name="Karenlampi S.O."/>
        </authorList>
    </citation>
    <scope>NUCLEOTIDE SEQUENCE</scope>
</reference>
<feature type="compositionally biased region" description="Acidic residues" evidence="1">
    <location>
        <begin position="41"/>
        <end position="55"/>
    </location>
</feature>
<sequence>MPSCKNLLLALNLRNRRRKSKSKRQKLTHNERKSLLPESAPIEEEEEEEEEDVLLAEEGKKTEDGSNVEREERKSFLEILIMLVGNIPRER</sequence>
<evidence type="ECO:0000313" key="2">
    <source>
        <dbReference type="EMBL" id="JAU34936.1"/>
    </source>
</evidence>
<accession>A0A1J3EXQ8</accession>
<name>A0A1J3EXQ8_NOCCA</name>
<gene>
    <name evidence="2" type="ORF">LC_TR15583_c3_g1_i1_g.53738</name>
</gene>
<protein>
    <submittedName>
        <fullName evidence="2">Uncharacterized protein</fullName>
    </submittedName>
</protein>
<proteinExistence type="predicted"/>
<feature type="compositionally biased region" description="Basic residues" evidence="1">
    <location>
        <begin position="16"/>
        <end position="27"/>
    </location>
</feature>